<dbReference type="OrthoDB" id="5984008at2759"/>
<proteinExistence type="inferred from homology"/>
<evidence type="ECO:0000256" key="4">
    <source>
        <dbReference type="ARBA" id="ARBA00022692"/>
    </source>
</evidence>
<evidence type="ECO:0000256" key="12">
    <source>
        <dbReference type="SAM" id="SignalP"/>
    </source>
</evidence>
<evidence type="ECO:0000256" key="6">
    <source>
        <dbReference type="ARBA" id="ARBA00023065"/>
    </source>
</evidence>
<evidence type="ECO:0000256" key="5">
    <source>
        <dbReference type="ARBA" id="ARBA00022989"/>
    </source>
</evidence>
<keyword evidence="11" id="KW-0407">Ion channel</keyword>
<keyword evidence="6" id="KW-0406">Ion transport</keyword>
<reference evidence="15" key="1">
    <citation type="submission" date="2017-01" db="EMBL/GenBank/DDBJ databases">
        <title>Comparative genomics of anhydrobiosis in the tardigrade Hypsibius dujardini.</title>
        <authorList>
            <person name="Yoshida Y."/>
            <person name="Koutsovoulos G."/>
            <person name="Laetsch D."/>
            <person name="Stevens L."/>
            <person name="Kumar S."/>
            <person name="Horikawa D."/>
            <person name="Ishino K."/>
            <person name="Komine S."/>
            <person name="Tomita M."/>
            <person name="Blaxter M."/>
            <person name="Arakawa K."/>
        </authorList>
    </citation>
    <scope>NUCLEOTIDE SEQUENCE [LARGE SCALE GENOMIC DNA]</scope>
    <source>
        <strain evidence="15">Z151</strain>
    </source>
</reference>
<organism evidence="14 15">
    <name type="scientific">Hypsibius exemplaris</name>
    <name type="common">Freshwater tardigrade</name>
    <dbReference type="NCBI Taxonomy" id="2072580"/>
    <lineage>
        <taxon>Eukaryota</taxon>
        <taxon>Metazoa</taxon>
        <taxon>Ecdysozoa</taxon>
        <taxon>Tardigrada</taxon>
        <taxon>Eutardigrada</taxon>
        <taxon>Parachela</taxon>
        <taxon>Hypsibioidea</taxon>
        <taxon>Hypsibiidae</taxon>
        <taxon>Hypsibius</taxon>
    </lineage>
</organism>
<evidence type="ECO:0000256" key="1">
    <source>
        <dbReference type="ARBA" id="ARBA00004141"/>
    </source>
</evidence>
<keyword evidence="3" id="KW-0813">Transport</keyword>
<dbReference type="EMBL" id="MTYJ01000142">
    <property type="protein sequence ID" value="OQV12563.1"/>
    <property type="molecule type" value="Genomic_DNA"/>
</dbReference>
<keyword evidence="10" id="KW-1071">Ligand-gated ion channel</keyword>
<evidence type="ECO:0000313" key="15">
    <source>
        <dbReference type="Proteomes" id="UP000192578"/>
    </source>
</evidence>
<dbReference type="InterPro" id="IPR019594">
    <property type="entry name" value="Glu/Gly-bd"/>
</dbReference>
<dbReference type="AlphaFoldDB" id="A0A1W0WBM7"/>
<evidence type="ECO:0000256" key="8">
    <source>
        <dbReference type="ARBA" id="ARBA00023170"/>
    </source>
</evidence>
<dbReference type="Gene3D" id="3.40.190.10">
    <property type="entry name" value="Periplasmic binding protein-like II"/>
    <property type="match status" value="2"/>
</dbReference>
<evidence type="ECO:0000256" key="7">
    <source>
        <dbReference type="ARBA" id="ARBA00023136"/>
    </source>
</evidence>
<gene>
    <name evidence="14" type="ORF">BV898_13207</name>
</gene>
<keyword evidence="7" id="KW-0472">Membrane</keyword>
<comment type="similarity">
    <text evidence="2">Belongs to the glutamate-gated ion channel (TC 1.A.10.1) family.</text>
</comment>
<keyword evidence="9" id="KW-0325">Glycoprotein</keyword>
<evidence type="ECO:0000256" key="9">
    <source>
        <dbReference type="ARBA" id="ARBA00023180"/>
    </source>
</evidence>
<name>A0A1W0WBM7_HYPEX</name>
<dbReference type="Pfam" id="PF10613">
    <property type="entry name" value="Lig_chan-Glu_bd"/>
    <property type="match status" value="1"/>
</dbReference>
<keyword evidence="12" id="KW-0732">Signal</keyword>
<dbReference type="Proteomes" id="UP000192578">
    <property type="component" value="Unassembled WGS sequence"/>
</dbReference>
<dbReference type="GO" id="GO:0015276">
    <property type="term" value="F:ligand-gated monoatomic ion channel activity"/>
    <property type="evidence" value="ECO:0007669"/>
    <property type="project" value="InterPro"/>
</dbReference>
<keyword evidence="4" id="KW-0812">Transmembrane</keyword>
<comment type="caution">
    <text evidence="14">The sequence shown here is derived from an EMBL/GenBank/DDBJ whole genome shotgun (WGS) entry which is preliminary data.</text>
</comment>
<dbReference type="InterPro" id="IPR001320">
    <property type="entry name" value="Iontro_rcpt_C"/>
</dbReference>
<keyword evidence="8" id="KW-0675">Receptor</keyword>
<keyword evidence="15" id="KW-1185">Reference proteome</keyword>
<evidence type="ECO:0000256" key="3">
    <source>
        <dbReference type="ARBA" id="ARBA00022448"/>
    </source>
</evidence>
<evidence type="ECO:0000313" key="14">
    <source>
        <dbReference type="EMBL" id="OQV12563.1"/>
    </source>
</evidence>
<evidence type="ECO:0000256" key="10">
    <source>
        <dbReference type="ARBA" id="ARBA00023286"/>
    </source>
</evidence>
<feature type="signal peptide" evidence="12">
    <location>
        <begin position="1"/>
        <end position="24"/>
    </location>
</feature>
<protein>
    <recommendedName>
        <fullName evidence="13">Ionotropic glutamate receptor C-terminal domain-containing protein</fullName>
    </recommendedName>
</protein>
<sequence>MPSQLLMVCSGVALCSLIISSSHAQTYASTGSTPCPGAGTLPSVLRVSIIPEDQTGFFLELLDALQTHTGIPYKVTNRTDLTNFGQQNADGSWTGSLLGELLADRADLVASEFTITSLRQSVLDFLLPLGSYQLEILANAQFGVNTSGLQYLSFDNADLTYLKNSKNPDYRAIAANIEAGRPASILSNDQAGQNAGIAKVLGGNFAFILSDRDVAGAVAANPGKLVRVPSPLGTFSWSVPIQQGSPFRVKLNVALLQLAEEGLLSALIAKHPEL</sequence>
<comment type="subcellular location">
    <subcellularLocation>
        <location evidence="1">Membrane</location>
        <topology evidence="1">Multi-pass membrane protein</topology>
    </subcellularLocation>
</comment>
<keyword evidence="5" id="KW-1133">Transmembrane helix</keyword>
<dbReference type="SMART" id="SM00079">
    <property type="entry name" value="PBPe"/>
    <property type="match status" value="1"/>
</dbReference>
<dbReference type="GO" id="GO:0016020">
    <property type="term" value="C:membrane"/>
    <property type="evidence" value="ECO:0007669"/>
    <property type="project" value="UniProtKB-SubCell"/>
</dbReference>
<feature type="chain" id="PRO_5013229742" description="Ionotropic glutamate receptor C-terminal domain-containing protein" evidence="12">
    <location>
        <begin position="25"/>
        <end position="274"/>
    </location>
</feature>
<evidence type="ECO:0000256" key="11">
    <source>
        <dbReference type="ARBA" id="ARBA00023303"/>
    </source>
</evidence>
<evidence type="ECO:0000256" key="2">
    <source>
        <dbReference type="ARBA" id="ARBA00008685"/>
    </source>
</evidence>
<accession>A0A1W0WBM7</accession>
<evidence type="ECO:0000259" key="13">
    <source>
        <dbReference type="SMART" id="SM00079"/>
    </source>
</evidence>
<dbReference type="SUPFAM" id="SSF53850">
    <property type="entry name" value="Periplasmic binding protein-like II"/>
    <property type="match status" value="1"/>
</dbReference>
<feature type="domain" description="Ionotropic glutamate receptor C-terminal" evidence="13">
    <location>
        <begin position="44"/>
        <end position="270"/>
    </location>
</feature>